<sequence length="234" mass="25871">MEFSTMKKKKKKHLHDGRTIALNPETETFLVIRIPDALVLRIVSRSLIVAMVLAALPFLGTVLEGFYFSSSFVPNLDTGSLDVGLLNSILHDFAEEGLLRENDKALIVNSPVPDIFREKIDAVMNSDWESKSLFADESYDFVFTSGAIDAEFIDRILKNDGIVALPLGTKSSNSAFKEQSNYKVVSLKRYGFVIVALKKTGPAIRLLVDSEYSSPKRKLLAIKTKTGQGVGLIN</sequence>
<protein>
    <submittedName>
        <fullName evidence="2">Uncharacterized protein</fullName>
    </submittedName>
</protein>
<dbReference type="PANTHER" id="PTHR33597">
    <property type="entry name" value="OS02G0760400 PROTEIN"/>
    <property type="match status" value="1"/>
</dbReference>
<reference evidence="3 4" key="2">
    <citation type="submission" date="2018-09" db="EMBL/GenBank/DDBJ databases">
        <title>A high-quality reference genome of wild soybean provides a powerful tool to mine soybean genomes.</title>
        <authorList>
            <person name="Xie M."/>
            <person name="Chung C.Y.L."/>
            <person name="Li M.-W."/>
            <person name="Wong F.-L."/>
            <person name="Chan T.-F."/>
            <person name="Lam H.-M."/>
        </authorList>
    </citation>
    <scope>NUCLEOTIDE SEQUENCE [LARGE SCALE GENOMIC DNA]</scope>
    <source>
        <strain evidence="4">cv. W05</strain>
        <tissue evidence="3">Hypocotyl of etiolated seedlings</tissue>
    </source>
</reference>
<keyword evidence="1" id="KW-1133">Transmembrane helix</keyword>
<accession>A0A0B2QGU6</accession>
<dbReference type="Proteomes" id="UP000053555">
    <property type="component" value="Unassembled WGS sequence"/>
</dbReference>
<dbReference type="AlphaFoldDB" id="A0A0B2QGU6"/>
<dbReference type="Gramene" id="XM_028333164.1">
    <property type="protein sequence ID" value="XP_028188965.1"/>
    <property type="gene ID" value="LOC114375391"/>
</dbReference>
<evidence type="ECO:0000313" key="4">
    <source>
        <dbReference type="Proteomes" id="UP000289340"/>
    </source>
</evidence>
<keyword evidence="4" id="KW-1185">Reference proteome</keyword>
<gene>
    <name evidence="3" type="ORF">D0Y65_031809</name>
    <name evidence="2" type="ORF">glysoja_029864</name>
</gene>
<organism evidence="2">
    <name type="scientific">Glycine soja</name>
    <name type="common">Wild soybean</name>
    <dbReference type="NCBI Taxonomy" id="3848"/>
    <lineage>
        <taxon>Eukaryota</taxon>
        <taxon>Viridiplantae</taxon>
        <taxon>Streptophyta</taxon>
        <taxon>Embryophyta</taxon>
        <taxon>Tracheophyta</taxon>
        <taxon>Spermatophyta</taxon>
        <taxon>Magnoliopsida</taxon>
        <taxon>eudicotyledons</taxon>
        <taxon>Gunneridae</taxon>
        <taxon>Pentapetalae</taxon>
        <taxon>rosids</taxon>
        <taxon>fabids</taxon>
        <taxon>Fabales</taxon>
        <taxon>Fabaceae</taxon>
        <taxon>Papilionoideae</taxon>
        <taxon>50 kb inversion clade</taxon>
        <taxon>NPAAA clade</taxon>
        <taxon>indigoferoid/millettioid clade</taxon>
        <taxon>Phaseoleae</taxon>
        <taxon>Glycine</taxon>
        <taxon>Glycine subgen. Soja</taxon>
    </lineage>
</organism>
<keyword evidence="1" id="KW-0812">Transmembrane</keyword>
<dbReference type="EMBL" id="KN659486">
    <property type="protein sequence ID" value="KHN19002.1"/>
    <property type="molecule type" value="Genomic_DNA"/>
</dbReference>
<evidence type="ECO:0000313" key="2">
    <source>
        <dbReference type="EMBL" id="KHN19002.1"/>
    </source>
</evidence>
<evidence type="ECO:0000313" key="3">
    <source>
        <dbReference type="EMBL" id="RZB82892.1"/>
    </source>
</evidence>
<dbReference type="PANTHER" id="PTHR33597:SF22">
    <property type="entry name" value="PROTEIN, PUTATIVE-RELATED"/>
    <property type="match status" value="1"/>
</dbReference>
<reference evidence="2" key="1">
    <citation type="submission" date="2014-07" db="EMBL/GenBank/DDBJ databases">
        <title>Identification of a novel salt tolerance gene in wild soybean by whole-genome sequencing.</title>
        <authorList>
            <person name="Lam H.-M."/>
            <person name="Qi X."/>
            <person name="Li M.-W."/>
            <person name="Liu X."/>
            <person name="Xie M."/>
            <person name="Ni M."/>
            <person name="Xu X."/>
        </authorList>
    </citation>
    <scope>NUCLEOTIDE SEQUENCE [LARGE SCALE GENOMIC DNA]</scope>
    <source>
        <tissue evidence="2">Root</tissue>
    </source>
</reference>
<dbReference type="Proteomes" id="UP000289340">
    <property type="component" value="Chromosome 11"/>
</dbReference>
<feature type="transmembrane region" description="Helical" evidence="1">
    <location>
        <begin position="47"/>
        <end position="68"/>
    </location>
</feature>
<evidence type="ECO:0000256" key="1">
    <source>
        <dbReference type="SAM" id="Phobius"/>
    </source>
</evidence>
<proteinExistence type="predicted"/>
<name>A0A0B2QGU6_GLYSO</name>
<dbReference type="EMBL" id="QZWG01000011">
    <property type="protein sequence ID" value="RZB82892.1"/>
    <property type="molecule type" value="Genomic_DNA"/>
</dbReference>
<keyword evidence="1" id="KW-0472">Membrane</keyword>